<organism evidence="10 11">
    <name type="scientific">Proteiniborus ethanoligenes</name>
    <dbReference type="NCBI Taxonomy" id="415015"/>
    <lineage>
        <taxon>Bacteria</taxon>
        <taxon>Bacillati</taxon>
        <taxon>Bacillota</taxon>
        <taxon>Clostridia</taxon>
        <taxon>Eubacteriales</taxon>
        <taxon>Proteiniborus</taxon>
    </lineage>
</organism>
<keyword evidence="2 7" id="KW-0436">Ligase</keyword>
<keyword evidence="3 7" id="KW-0028">Amino-acid biosynthesis</keyword>
<evidence type="ECO:0000313" key="11">
    <source>
        <dbReference type="Proteomes" id="UP000198625"/>
    </source>
</evidence>
<dbReference type="GO" id="GO:0004071">
    <property type="term" value="F:aspartate-ammonia ligase activity"/>
    <property type="evidence" value="ECO:0007669"/>
    <property type="project" value="UniProtKB-UniRule"/>
</dbReference>
<dbReference type="NCBIfam" id="TIGR00669">
    <property type="entry name" value="asnA"/>
    <property type="match status" value="1"/>
</dbReference>
<protein>
    <recommendedName>
        <fullName evidence="7 8">Aspartate--ammonia ligase</fullName>
        <ecNumber evidence="7 8">6.3.1.1</ecNumber>
    </recommendedName>
    <alternativeName>
        <fullName evidence="7">Asparagine synthetase A</fullName>
    </alternativeName>
</protein>
<keyword evidence="6 7" id="KW-0061">Asparagine biosynthesis</keyword>
<dbReference type="OrthoDB" id="9766088at2"/>
<dbReference type="UniPathway" id="UPA00134">
    <property type="reaction ID" value="UER00194"/>
</dbReference>
<dbReference type="InterPro" id="IPR004618">
    <property type="entry name" value="AsnA"/>
</dbReference>
<dbReference type="EMBL" id="FNQE01000017">
    <property type="protein sequence ID" value="SDZ05999.1"/>
    <property type="molecule type" value="Genomic_DNA"/>
</dbReference>
<dbReference type="Pfam" id="PF03590">
    <property type="entry name" value="AsnA"/>
    <property type="match status" value="1"/>
</dbReference>
<keyword evidence="4 7" id="KW-0547">Nucleotide-binding</keyword>
<accession>A0A1H3PZX4</accession>
<gene>
    <name evidence="7" type="primary">asnA</name>
    <name evidence="10" type="ORF">SAMN05660462_01692</name>
</gene>
<reference evidence="11" key="1">
    <citation type="submission" date="2016-10" db="EMBL/GenBank/DDBJ databases">
        <authorList>
            <person name="Varghese N."/>
            <person name="Submissions S."/>
        </authorList>
    </citation>
    <scope>NUCLEOTIDE SEQUENCE [LARGE SCALE GENOMIC DNA]</scope>
    <source>
        <strain evidence="11">DSM 21650</strain>
    </source>
</reference>
<dbReference type="Gene3D" id="3.30.930.10">
    <property type="entry name" value="Bira Bifunctional Protein, Domain 2"/>
    <property type="match status" value="1"/>
</dbReference>
<keyword evidence="11" id="KW-1185">Reference proteome</keyword>
<comment type="similarity">
    <text evidence="7">Belongs to the class-II aminoacyl-tRNA synthetase family. AsnA subfamily.</text>
</comment>
<keyword evidence="5 7" id="KW-0067">ATP-binding</keyword>
<sequence>MIKGLIVPEDYKPSLNVIQTEVAIKIIKDKFETELAKELNLIRVSAPLFVKPETGLNDNLSGMEKPVSFGMKYDNYSKLEIVQSLAKWKRMALGKYGFKAGEGLYTDMNAIRPDEDLDNIHSLYVDQWDWEIVIQKEQRTEKYLKEIVKKIYKVFLNVEKYIANIYPQLERILPEEIAFITTQELEDMYPNLTPKEREHSIAKEKKAVFLMKIGDVLDSGKKHDGRAPDYDDWRLNGDIIFWNPILEQEIELSSMGIRVDKEALLEQIRKTNCEERLSLDYHNMLLNEKLPYTIGGGIGQSRICMFFLQKAHIGEVQASVWPEEMIDNCVTSNIFLL</sequence>
<comment type="catalytic activity">
    <reaction evidence="7">
        <text>L-aspartate + NH4(+) + ATP = L-asparagine + AMP + diphosphate + H(+)</text>
        <dbReference type="Rhea" id="RHEA:11372"/>
        <dbReference type="ChEBI" id="CHEBI:15378"/>
        <dbReference type="ChEBI" id="CHEBI:28938"/>
        <dbReference type="ChEBI" id="CHEBI:29991"/>
        <dbReference type="ChEBI" id="CHEBI:30616"/>
        <dbReference type="ChEBI" id="CHEBI:33019"/>
        <dbReference type="ChEBI" id="CHEBI:58048"/>
        <dbReference type="ChEBI" id="CHEBI:456215"/>
        <dbReference type="EC" id="6.3.1.1"/>
    </reaction>
</comment>
<evidence type="ECO:0000256" key="7">
    <source>
        <dbReference type="HAMAP-Rule" id="MF_00555"/>
    </source>
</evidence>
<dbReference type="InterPro" id="IPR006195">
    <property type="entry name" value="aa-tRNA-synth_II"/>
</dbReference>
<dbReference type="PANTHER" id="PTHR30073">
    <property type="entry name" value="ASPARTATE--AMMONIA LIGASE"/>
    <property type="match status" value="1"/>
</dbReference>
<evidence type="ECO:0000256" key="5">
    <source>
        <dbReference type="ARBA" id="ARBA00022840"/>
    </source>
</evidence>
<feature type="domain" description="Aminoacyl-transfer RNA synthetases class-II family profile" evidence="9">
    <location>
        <begin position="34"/>
        <end position="322"/>
    </location>
</feature>
<comment type="pathway">
    <text evidence="7">Amino-acid biosynthesis; L-asparagine biosynthesis; L-asparagine from L-aspartate (ammonia route): step 1/1.</text>
</comment>
<evidence type="ECO:0000256" key="8">
    <source>
        <dbReference type="NCBIfam" id="TIGR00669"/>
    </source>
</evidence>
<evidence type="ECO:0000259" key="9">
    <source>
        <dbReference type="PROSITE" id="PS50862"/>
    </source>
</evidence>
<dbReference type="Proteomes" id="UP000198625">
    <property type="component" value="Unassembled WGS sequence"/>
</dbReference>
<dbReference type="PANTHER" id="PTHR30073:SF5">
    <property type="entry name" value="ASPARTATE--AMMONIA LIGASE"/>
    <property type="match status" value="1"/>
</dbReference>
<dbReference type="InterPro" id="IPR045864">
    <property type="entry name" value="aa-tRNA-synth_II/BPL/LPL"/>
</dbReference>
<dbReference type="PIRSF" id="PIRSF001555">
    <property type="entry name" value="Asp_ammon_ligase"/>
    <property type="match status" value="1"/>
</dbReference>
<evidence type="ECO:0000256" key="3">
    <source>
        <dbReference type="ARBA" id="ARBA00022605"/>
    </source>
</evidence>
<dbReference type="STRING" id="415015.SAMN05660462_01692"/>
<evidence type="ECO:0000256" key="2">
    <source>
        <dbReference type="ARBA" id="ARBA00022598"/>
    </source>
</evidence>
<comment type="subcellular location">
    <subcellularLocation>
        <location evidence="7">Cytoplasm</location>
    </subcellularLocation>
</comment>
<dbReference type="GO" id="GO:0070981">
    <property type="term" value="P:L-asparagine biosynthetic process"/>
    <property type="evidence" value="ECO:0007669"/>
    <property type="project" value="UniProtKB-UniRule"/>
</dbReference>
<evidence type="ECO:0000256" key="6">
    <source>
        <dbReference type="ARBA" id="ARBA00022888"/>
    </source>
</evidence>
<evidence type="ECO:0000256" key="4">
    <source>
        <dbReference type="ARBA" id="ARBA00022741"/>
    </source>
</evidence>
<dbReference type="HAMAP" id="MF_00555">
    <property type="entry name" value="AsnA"/>
    <property type="match status" value="1"/>
</dbReference>
<dbReference type="CDD" id="cd00645">
    <property type="entry name" value="AsnA"/>
    <property type="match status" value="1"/>
</dbReference>
<dbReference type="SUPFAM" id="SSF55681">
    <property type="entry name" value="Class II aaRS and biotin synthetases"/>
    <property type="match status" value="1"/>
</dbReference>
<dbReference type="GO" id="GO:0016740">
    <property type="term" value="F:transferase activity"/>
    <property type="evidence" value="ECO:0007669"/>
    <property type="project" value="UniProtKB-ARBA"/>
</dbReference>
<dbReference type="GO" id="GO:0140096">
    <property type="term" value="F:catalytic activity, acting on a protein"/>
    <property type="evidence" value="ECO:0007669"/>
    <property type="project" value="UniProtKB-ARBA"/>
</dbReference>
<dbReference type="EC" id="6.3.1.1" evidence="7 8"/>
<name>A0A1H3PZX4_9FIRM</name>
<dbReference type="GO" id="GO:0005829">
    <property type="term" value="C:cytosol"/>
    <property type="evidence" value="ECO:0007669"/>
    <property type="project" value="TreeGrafter"/>
</dbReference>
<evidence type="ECO:0000313" key="10">
    <source>
        <dbReference type="EMBL" id="SDZ05999.1"/>
    </source>
</evidence>
<dbReference type="AlphaFoldDB" id="A0A1H3PZX4"/>
<evidence type="ECO:0000256" key="1">
    <source>
        <dbReference type="ARBA" id="ARBA00022490"/>
    </source>
</evidence>
<dbReference type="RefSeq" id="WP_091729845.1">
    <property type="nucleotide sequence ID" value="NZ_FNQE01000017.1"/>
</dbReference>
<proteinExistence type="inferred from homology"/>
<dbReference type="GO" id="GO:0005524">
    <property type="term" value="F:ATP binding"/>
    <property type="evidence" value="ECO:0007669"/>
    <property type="project" value="UniProtKB-UniRule"/>
</dbReference>
<dbReference type="PROSITE" id="PS50862">
    <property type="entry name" value="AA_TRNA_LIGASE_II"/>
    <property type="match status" value="1"/>
</dbReference>
<keyword evidence="1 7" id="KW-0963">Cytoplasm</keyword>